<sequence length="1624" mass="177103">MMKKWKSGVSILMAAAMIMGNITIAVPVKAEPTAGLLVNGGFEEEDLNGWIRNGWCQDGGAIMERVGSDVIQPAEGSFCLKENARGNGSQVTQDIALTPGKDYWLTAQIYQTVPGSYSIGFHEDEGKGSDPQFAVQSQSEVNQWVKVAVRFTMWEGARKPNVYTWLNANAGDAFADDVKLYEAPNLSDLNAAVTDAEEKLGQTDIYTPESLAALQSKTDEAKTFLDANSYEAAQKGQDEVDAITAELVNTVSSLEKQQGSQEETNLLTNGDFSDGLNGWGKWPNTAVITIGQEDGVNYSAFDAGKEANGINRDVNGLEPGAWYELSGEVYADTANAISIAQKKPGTDKTDKSFAENTKTNEWEAISVKFQMPAGETSKNISVWLDKGTAKARNIRLVKTDNPDTPDIPDEDTPIISSDSFYIDAAGGDDSNTGTSPEQAWKTFANVKRLRLQAGGKLLLKAGCTWNGEQLKLQEAAGTPENPVYVDRYGEGEDPVINGSGNPWQTNKNAPKQDVAAVHIYNSSYITVQNLEVTNWETDAADLVKDNANKKQSRYLLTGILVENHDAGDLPGVVVKNNYVHNVNGYMQGGAQKGSGGVIALVTGDAVESSFTDLTIVGNKVENVCHEAIYMESSWASRVLVGGSGSQEAGKGRWIGWPNVYVAENYVYDVAGDGIVLINADGGIAEKNLIVKSASEDWDYSRNPAHAAIWMWDCNNVTMQYNEAAHTESYQDGMAFDFDYGNQNVMYQYNYSHDNKGGFWMACPGPYYTVNAVARYNVSVNDGLFDGARIMRIGESGSIGHQIYNNTIYWDHDFKVNAVEQASWGTPPSSGTDIYNNIICGNSDTFANNGGVTYSNNCVYGSVADVYPKDEDAGVIIADPQFEDPQNYTDGSFADNTVNLGSPDGFKLRSTSPCIDAGMDYMPVPQESMPKVADELVPTQITIENKDYEGNSAPYTGENGTAVLDMGAFEYQGESEAERPEVDKTYLEALTAMAEAYQEEDFESGSFTAMQKALEAAKTVLARPVVTQDMIDSCAAKLENAVKDMTKKDDIKENTPDSADNILKEYNPDKDNAGFEKEKTDWGAWQSRVGVTKEDAHSGEQSLKVDKTSQGTAYSEIGGVPVKADTDYICEAWIKCNDSDVDKVVIEAKHHNSVTHTGDIKLGNAGPESEASDKGWRRVKLAFTTKGYDKISLSVNSDAASVLLDDVSLYERYTITKEELDTTAIDTALALTPAEEESYYTEASWKAYRNAVLAARLEKVNANATKDSIKAAADTLTKAFHALEKYEPAPAVDKKELQKVYDAYKDKKQGNYTDASWKVFTDALKTAENALNSDVDQEAVNDAKKALEDAFAALEENPEVKVDKTALEKLYKAHKDDKQGNYTDASWKAFTDALKGAKNALDNDVDQDTVNNAEKALESAIAALEENPEIKADKTALEKLYKAHKDDKQGNYTDESWKTFTAALKKADKVLKDESATQKEINEAAASLESAVKGLKEKTDSKKADKTELQKLYDKHKDDKQGSYTNTSWKNFQKALEAAKTVLEDEDATQSQVDKAQAALEKAVRNLKKTSTPATKKKNTTTTNGNKKSSGAKTGDETPLALMAGLLVLSGGAVVIFGKKRKYRN</sequence>
<dbReference type="InterPro" id="IPR008979">
    <property type="entry name" value="Galactose-bd-like_sf"/>
</dbReference>
<dbReference type="RefSeq" id="WP_130179609.1">
    <property type="nucleotide sequence ID" value="NZ_CP035945.1"/>
</dbReference>
<dbReference type="SMART" id="SM00710">
    <property type="entry name" value="PbH1"/>
    <property type="match status" value="6"/>
</dbReference>
<dbReference type="Pfam" id="PF02018">
    <property type="entry name" value="CBM_4_9"/>
    <property type="match status" value="2"/>
</dbReference>
<evidence type="ECO:0000256" key="1">
    <source>
        <dbReference type="ARBA" id="ARBA00022801"/>
    </source>
</evidence>
<reference evidence="6 7" key="1">
    <citation type="submission" date="2019-01" db="EMBL/GenBank/DDBJ databases">
        <title>PMF-metabolizing Aryl O-demethylase.</title>
        <authorList>
            <person name="Kim M."/>
        </authorList>
    </citation>
    <scope>NUCLEOTIDE SEQUENCE [LARGE SCALE GENOMIC DNA]</scope>
    <source>
        <strain evidence="6 7">PMF1</strain>
    </source>
</reference>
<feature type="domain" description="CBM-cenC" evidence="5">
    <location>
        <begin position="35"/>
        <end position="166"/>
    </location>
</feature>
<name>A0A4P6LVP2_9FIRM</name>
<evidence type="ECO:0000313" key="6">
    <source>
        <dbReference type="EMBL" id="QBE94857.1"/>
    </source>
</evidence>
<evidence type="ECO:0000256" key="3">
    <source>
        <dbReference type="SAM" id="Phobius"/>
    </source>
</evidence>
<dbReference type="Pfam" id="PF07554">
    <property type="entry name" value="FIVAR"/>
    <property type="match status" value="6"/>
</dbReference>
<keyword evidence="4" id="KW-0732">Signal</keyword>
<feature type="compositionally biased region" description="Low complexity" evidence="2">
    <location>
        <begin position="1568"/>
        <end position="1588"/>
    </location>
</feature>
<evidence type="ECO:0000259" key="5">
    <source>
        <dbReference type="Pfam" id="PF02018"/>
    </source>
</evidence>
<evidence type="ECO:0000313" key="7">
    <source>
        <dbReference type="Proteomes" id="UP000289794"/>
    </source>
</evidence>
<keyword evidence="1 6" id="KW-0378">Hydrolase</keyword>
<feature type="transmembrane region" description="Helical" evidence="3">
    <location>
        <begin position="1599"/>
        <end position="1617"/>
    </location>
</feature>
<keyword evidence="3" id="KW-0812">Transmembrane</keyword>
<evidence type="ECO:0000256" key="2">
    <source>
        <dbReference type="SAM" id="MobiDB-lite"/>
    </source>
</evidence>
<dbReference type="KEGG" id="bpro:PMF13cell1_00350"/>
<dbReference type="SUPFAM" id="SSF51126">
    <property type="entry name" value="Pectin lyase-like"/>
    <property type="match status" value="1"/>
</dbReference>
<feature type="domain" description="CBM-cenC" evidence="5">
    <location>
        <begin position="265"/>
        <end position="384"/>
    </location>
</feature>
<dbReference type="InterPro" id="IPR006626">
    <property type="entry name" value="PbH1"/>
</dbReference>
<keyword evidence="3" id="KW-0472">Membrane</keyword>
<dbReference type="Gene3D" id="2.160.20.10">
    <property type="entry name" value="Single-stranded right-handed beta-helix, Pectin lyase-like"/>
    <property type="match status" value="1"/>
</dbReference>
<dbReference type="GO" id="GO:0016798">
    <property type="term" value="F:hydrolase activity, acting on glycosyl bonds"/>
    <property type="evidence" value="ECO:0007669"/>
    <property type="project" value="UniProtKB-KW"/>
</dbReference>
<dbReference type="InterPro" id="IPR012334">
    <property type="entry name" value="Pectin_lyas_fold"/>
</dbReference>
<dbReference type="NCBIfam" id="TIGR01167">
    <property type="entry name" value="LPXTG_anchor"/>
    <property type="match status" value="1"/>
</dbReference>
<organism evidence="6 7">
    <name type="scientific">Blautia producta</name>
    <dbReference type="NCBI Taxonomy" id="33035"/>
    <lineage>
        <taxon>Bacteria</taxon>
        <taxon>Bacillati</taxon>
        <taxon>Bacillota</taxon>
        <taxon>Clostridia</taxon>
        <taxon>Lachnospirales</taxon>
        <taxon>Lachnospiraceae</taxon>
        <taxon>Blautia</taxon>
    </lineage>
</organism>
<feature type="signal peptide" evidence="4">
    <location>
        <begin position="1"/>
        <end position="25"/>
    </location>
</feature>
<feature type="chain" id="PRO_5039692913" evidence="4">
    <location>
        <begin position="26"/>
        <end position="1624"/>
    </location>
</feature>
<dbReference type="Gene3D" id="1.20.1270.90">
    <property type="entry name" value="AF1782-like"/>
    <property type="match status" value="6"/>
</dbReference>
<dbReference type="Gene3D" id="2.60.120.260">
    <property type="entry name" value="Galactose-binding domain-like"/>
    <property type="match status" value="3"/>
</dbReference>
<keyword evidence="3" id="KW-1133">Transmembrane helix</keyword>
<accession>A0A4P6LVP2</accession>
<evidence type="ECO:0000256" key="4">
    <source>
        <dbReference type="SAM" id="SignalP"/>
    </source>
</evidence>
<keyword evidence="6" id="KW-0326">Glycosidase</keyword>
<dbReference type="SUPFAM" id="SSF49785">
    <property type="entry name" value="Galactose-binding domain-like"/>
    <property type="match status" value="3"/>
</dbReference>
<dbReference type="EC" id="3.2.1.187" evidence="6"/>
<feature type="region of interest" description="Disordered" evidence="2">
    <location>
        <begin position="1564"/>
        <end position="1595"/>
    </location>
</feature>
<protein>
    <submittedName>
        <fullName evidence="6">Beta-L-arabinobiosidase</fullName>
        <ecNumber evidence="6">3.2.1.187</ecNumber>
    </submittedName>
</protein>
<dbReference type="Proteomes" id="UP000289794">
    <property type="component" value="Chromosome"/>
</dbReference>
<dbReference type="InterPro" id="IPR003305">
    <property type="entry name" value="CenC_carb-bd"/>
</dbReference>
<dbReference type="EMBL" id="CP035945">
    <property type="protein sequence ID" value="QBE94857.1"/>
    <property type="molecule type" value="Genomic_DNA"/>
</dbReference>
<dbReference type="Gene3D" id="1.20.1270.70">
    <property type="entry name" value="Designed single chain three-helix bundle"/>
    <property type="match status" value="1"/>
</dbReference>
<proteinExistence type="predicted"/>
<gene>
    <name evidence="6" type="primary">hypBA2_1</name>
    <name evidence="6" type="ORF">PMF13cell1_00350</name>
</gene>
<dbReference type="InterPro" id="IPR011050">
    <property type="entry name" value="Pectin_lyase_fold/virulence"/>
</dbReference>